<name>A0A5B7IM27_PORTR</name>
<evidence type="ECO:0000313" key="1">
    <source>
        <dbReference type="EMBL" id="MPC82737.1"/>
    </source>
</evidence>
<dbReference type="AlphaFoldDB" id="A0A5B7IM27"/>
<dbReference type="EMBL" id="VSRR010060575">
    <property type="protein sequence ID" value="MPC82737.1"/>
    <property type="molecule type" value="Genomic_DNA"/>
</dbReference>
<sequence length="130" mass="14745">MNTEDKRTQRKERPDLLLPVGQQVTAWRRSAGCWPACRTRHSGKENSFLPKNDDCMHFTTDIRDSWLKNVQMIERPCITKPDVVHGGRLELAEDMYFMVSEDGYCECGEGYALTWMSSGVGVLAGVMELG</sequence>
<protein>
    <submittedName>
        <fullName evidence="1">Uncharacterized protein</fullName>
    </submittedName>
</protein>
<dbReference type="Proteomes" id="UP000324222">
    <property type="component" value="Unassembled WGS sequence"/>
</dbReference>
<reference evidence="1 2" key="1">
    <citation type="submission" date="2019-05" db="EMBL/GenBank/DDBJ databases">
        <title>Another draft genome of Portunus trituberculatus and its Hox gene families provides insights of decapod evolution.</title>
        <authorList>
            <person name="Jeong J.-H."/>
            <person name="Song I."/>
            <person name="Kim S."/>
            <person name="Choi T."/>
            <person name="Kim D."/>
            <person name="Ryu S."/>
            <person name="Kim W."/>
        </authorList>
    </citation>
    <scope>NUCLEOTIDE SEQUENCE [LARGE SCALE GENOMIC DNA]</scope>
    <source>
        <tissue evidence="1">Muscle</tissue>
    </source>
</reference>
<evidence type="ECO:0000313" key="2">
    <source>
        <dbReference type="Proteomes" id="UP000324222"/>
    </source>
</evidence>
<gene>
    <name evidence="1" type="ORF">E2C01_077419</name>
</gene>
<comment type="caution">
    <text evidence="1">The sequence shown here is derived from an EMBL/GenBank/DDBJ whole genome shotgun (WGS) entry which is preliminary data.</text>
</comment>
<keyword evidence="2" id="KW-1185">Reference proteome</keyword>
<proteinExistence type="predicted"/>
<organism evidence="1 2">
    <name type="scientific">Portunus trituberculatus</name>
    <name type="common">Swimming crab</name>
    <name type="synonym">Neptunus trituberculatus</name>
    <dbReference type="NCBI Taxonomy" id="210409"/>
    <lineage>
        <taxon>Eukaryota</taxon>
        <taxon>Metazoa</taxon>
        <taxon>Ecdysozoa</taxon>
        <taxon>Arthropoda</taxon>
        <taxon>Crustacea</taxon>
        <taxon>Multicrustacea</taxon>
        <taxon>Malacostraca</taxon>
        <taxon>Eumalacostraca</taxon>
        <taxon>Eucarida</taxon>
        <taxon>Decapoda</taxon>
        <taxon>Pleocyemata</taxon>
        <taxon>Brachyura</taxon>
        <taxon>Eubrachyura</taxon>
        <taxon>Portunoidea</taxon>
        <taxon>Portunidae</taxon>
        <taxon>Portuninae</taxon>
        <taxon>Portunus</taxon>
    </lineage>
</organism>
<accession>A0A5B7IM27</accession>